<dbReference type="Pfam" id="PF00023">
    <property type="entry name" value="Ank"/>
    <property type="match status" value="1"/>
</dbReference>
<dbReference type="SMART" id="SM00248">
    <property type="entry name" value="ANK"/>
    <property type="match status" value="6"/>
</dbReference>
<accession>A0ABP0B980</accession>
<gene>
    <name evidence="4" type="ORF">SEUCBS140593_002748</name>
</gene>
<dbReference type="PROSITE" id="PS50088">
    <property type="entry name" value="ANK_REPEAT"/>
    <property type="match status" value="1"/>
</dbReference>
<evidence type="ECO:0000256" key="1">
    <source>
        <dbReference type="ARBA" id="ARBA00022737"/>
    </source>
</evidence>
<keyword evidence="5" id="KW-1185">Reference proteome</keyword>
<sequence length="512" mass="56487">MCPSLSLPEDYRPYQNIYEWGQALHLHAVIRKNDLQALHELIQVEPLLLTFEDPGDNLCPPLVEAVKLDRLAIIRVLLSTELRYRGTWGTPLTAACARGRLDIVYMLLEGMPDVGIDDVDILGYTPFLCAAFGRMGETRHRLDILRLLIACVANIQAAKAQSLYRNETLEKEIDKDLPHGPFVFKPRPGGGGNALSLAMESLVTDPSVLRFLVEAGVEVFQSRHALTERVDITSGPLKKTGRYKHVTYDRVFITPLAIGSKCGNVMGVKTLLSLFPDDHFRLLATTDAVIVPEPRQTPQFPEDDMPVILPLHAALLGETNDGRPWAAEAVAPAVDVVRVLTANETIRAATINATYRHHCTPLHLATSFDRIPLLLTMMELGADPRFPRHDGHGLILALFSSVSRLSRAFTHINFSWAMEIDKSTDMLAVLQTLLRSYSPRGQDPAVDAQNAIYRRAIINETDANGNTALHFAMAYHLPRSTAALLTLGAQTNVVNYAGQVPSKPPKGTEPAI</sequence>
<protein>
    <recommendedName>
        <fullName evidence="6">Ankyrin repeat protein</fullName>
    </recommendedName>
</protein>
<dbReference type="SUPFAM" id="SSF48403">
    <property type="entry name" value="Ankyrin repeat"/>
    <property type="match status" value="1"/>
</dbReference>
<evidence type="ECO:0000313" key="5">
    <source>
        <dbReference type="Proteomes" id="UP001642482"/>
    </source>
</evidence>
<dbReference type="EMBL" id="CAWUHD010000019">
    <property type="protein sequence ID" value="CAK7216076.1"/>
    <property type="molecule type" value="Genomic_DNA"/>
</dbReference>
<name>A0ABP0B980_9PEZI</name>
<dbReference type="Proteomes" id="UP001642482">
    <property type="component" value="Unassembled WGS sequence"/>
</dbReference>
<dbReference type="InterPro" id="IPR036770">
    <property type="entry name" value="Ankyrin_rpt-contain_sf"/>
</dbReference>
<organism evidence="4 5">
    <name type="scientific">Sporothrix eucalyptigena</name>
    <dbReference type="NCBI Taxonomy" id="1812306"/>
    <lineage>
        <taxon>Eukaryota</taxon>
        <taxon>Fungi</taxon>
        <taxon>Dikarya</taxon>
        <taxon>Ascomycota</taxon>
        <taxon>Pezizomycotina</taxon>
        <taxon>Sordariomycetes</taxon>
        <taxon>Sordariomycetidae</taxon>
        <taxon>Ophiostomatales</taxon>
        <taxon>Ophiostomataceae</taxon>
        <taxon>Sporothrix</taxon>
    </lineage>
</organism>
<evidence type="ECO:0000313" key="4">
    <source>
        <dbReference type="EMBL" id="CAK7216076.1"/>
    </source>
</evidence>
<keyword evidence="2 3" id="KW-0040">ANK repeat</keyword>
<evidence type="ECO:0000256" key="2">
    <source>
        <dbReference type="ARBA" id="ARBA00023043"/>
    </source>
</evidence>
<dbReference type="PANTHER" id="PTHR24198:SF165">
    <property type="entry name" value="ANKYRIN REPEAT-CONTAINING PROTEIN-RELATED"/>
    <property type="match status" value="1"/>
</dbReference>
<evidence type="ECO:0008006" key="6">
    <source>
        <dbReference type="Google" id="ProtNLM"/>
    </source>
</evidence>
<comment type="caution">
    <text evidence="4">The sequence shown here is derived from an EMBL/GenBank/DDBJ whole genome shotgun (WGS) entry which is preliminary data.</text>
</comment>
<reference evidence="4 5" key="1">
    <citation type="submission" date="2024-01" db="EMBL/GenBank/DDBJ databases">
        <authorList>
            <person name="Allen C."/>
            <person name="Tagirdzhanova G."/>
        </authorList>
    </citation>
    <scope>NUCLEOTIDE SEQUENCE [LARGE SCALE GENOMIC DNA]</scope>
</reference>
<evidence type="ECO:0000256" key="3">
    <source>
        <dbReference type="PROSITE-ProRule" id="PRU00023"/>
    </source>
</evidence>
<dbReference type="Gene3D" id="1.25.40.20">
    <property type="entry name" value="Ankyrin repeat-containing domain"/>
    <property type="match status" value="2"/>
</dbReference>
<proteinExistence type="predicted"/>
<dbReference type="InterPro" id="IPR002110">
    <property type="entry name" value="Ankyrin_rpt"/>
</dbReference>
<dbReference type="PANTHER" id="PTHR24198">
    <property type="entry name" value="ANKYRIN REPEAT AND PROTEIN KINASE DOMAIN-CONTAINING PROTEIN"/>
    <property type="match status" value="1"/>
</dbReference>
<keyword evidence="1" id="KW-0677">Repeat</keyword>
<feature type="repeat" description="ANK" evidence="3">
    <location>
        <begin position="464"/>
        <end position="496"/>
    </location>
</feature>